<dbReference type="Pfam" id="PF04542">
    <property type="entry name" value="Sigma70_r2"/>
    <property type="match status" value="1"/>
</dbReference>
<dbReference type="Gene3D" id="1.10.1740.10">
    <property type="match status" value="1"/>
</dbReference>
<dbReference type="CDD" id="cd06171">
    <property type="entry name" value="Sigma70_r4"/>
    <property type="match status" value="1"/>
</dbReference>
<dbReference type="PANTHER" id="PTHR43133:SF50">
    <property type="entry name" value="ECF RNA POLYMERASE SIGMA FACTOR SIGM"/>
    <property type="match status" value="1"/>
</dbReference>
<keyword evidence="4" id="KW-0238">DNA-binding</keyword>
<dbReference type="InterPro" id="IPR007627">
    <property type="entry name" value="RNA_pol_sigma70_r2"/>
</dbReference>
<dbReference type="InterPro" id="IPR013249">
    <property type="entry name" value="RNA_pol_sigma70_r4_t2"/>
</dbReference>
<evidence type="ECO:0000256" key="1">
    <source>
        <dbReference type="ARBA" id="ARBA00010641"/>
    </source>
</evidence>
<evidence type="ECO:0000313" key="10">
    <source>
        <dbReference type="Proteomes" id="UP000007947"/>
    </source>
</evidence>
<gene>
    <name evidence="9" type="ordered locus">MLP_24830</name>
</gene>
<feature type="compositionally biased region" description="Low complexity" evidence="6">
    <location>
        <begin position="1"/>
        <end position="16"/>
    </location>
</feature>
<dbReference type="Proteomes" id="UP000007947">
    <property type="component" value="Chromosome"/>
</dbReference>
<dbReference type="EMBL" id="AP012204">
    <property type="protein sequence ID" value="BAK35497.1"/>
    <property type="molecule type" value="Genomic_DNA"/>
</dbReference>
<feature type="region of interest" description="Disordered" evidence="6">
    <location>
        <begin position="1"/>
        <end position="23"/>
    </location>
</feature>
<name>F5XFU0_MICPN</name>
<dbReference type="InterPro" id="IPR039425">
    <property type="entry name" value="RNA_pol_sigma-70-like"/>
</dbReference>
<feature type="domain" description="RNA polymerase sigma-70 region 2" evidence="7">
    <location>
        <begin position="42"/>
        <end position="106"/>
    </location>
</feature>
<dbReference type="PANTHER" id="PTHR43133">
    <property type="entry name" value="RNA POLYMERASE ECF-TYPE SIGMA FACTO"/>
    <property type="match status" value="1"/>
</dbReference>
<evidence type="ECO:0000259" key="7">
    <source>
        <dbReference type="Pfam" id="PF04542"/>
    </source>
</evidence>
<evidence type="ECO:0000256" key="3">
    <source>
        <dbReference type="ARBA" id="ARBA00023082"/>
    </source>
</evidence>
<dbReference type="SUPFAM" id="SSF88659">
    <property type="entry name" value="Sigma3 and sigma4 domains of RNA polymerase sigma factors"/>
    <property type="match status" value="1"/>
</dbReference>
<proteinExistence type="inferred from homology"/>
<keyword evidence="5" id="KW-0804">Transcription</keyword>
<organism evidence="9 10">
    <name type="scientific">Microlunatus phosphovorus (strain ATCC 700054 / DSM 10555 / JCM 9379 / NBRC 101784 / NCIMB 13414 / VKM Ac-1990 / NM-1)</name>
    <dbReference type="NCBI Taxonomy" id="1032480"/>
    <lineage>
        <taxon>Bacteria</taxon>
        <taxon>Bacillati</taxon>
        <taxon>Actinomycetota</taxon>
        <taxon>Actinomycetes</taxon>
        <taxon>Propionibacteriales</taxon>
        <taxon>Propionibacteriaceae</taxon>
        <taxon>Microlunatus</taxon>
    </lineage>
</organism>
<comment type="similarity">
    <text evidence="1">Belongs to the sigma-70 factor family. ECF subfamily.</text>
</comment>
<accession>F5XFU0</accession>
<evidence type="ECO:0000256" key="4">
    <source>
        <dbReference type="ARBA" id="ARBA00023125"/>
    </source>
</evidence>
<dbReference type="InterPro" id="IPR013324">
    <property type="entry name" value="RNA_pol_sigma_r3/r4-like"/>
</dbReference>
<evidence type="ECO:0000256" key="5">
    <source>
        <dbReference type="ARBA" id="ARBA00023163"/>
    </source>
</evidence>
<protein>
    <submittedName>
        <fullName evidence="9">Putative RNA polymerase ECF subfamily sigma factor</fullName>
    </submittedName>
</protein>
<keyword evidence="2" id="KW-0805">Transcription regulation</keyword>
<dbReference type="InterPro" id="IPR036388">
    <property type="entry name" value="WH-like_DNA-bd_sf"/>
</dbReference>
<keyword evidence="10" id="KW-1185">Reference proteome</keyword>
<dbReference type="Gene3D" id="1.10.10.10">
    <property type="entry name" value="Winged helix-like DNA-binding domain superfamily/Winged helix DNA-binding domain"/>
    <property type="match status" value="1"/>
</dbReference>
<dbReference type="GO" id="GO:0016987">
    <property type="term" value="F:sigma factor activity"/>
    <property type="evidence" value="ECO:0007669"/>
    <property type="project" value="UniProtKB-KW"/>
</dbReference>
<dbReference type="AlphaFoldDB" id="F5XFU0"/>
<dbReference type="STRING" id="1032480.MLP_24830"/>
<dbReference type="HOGENOM" id="CLU_1413747_0_0_11"/>
<dbReference type="SUPFAM" id="SSF88946">
    <property type="entry name" value="Sigma2 domain of RNA polymerase sigma factors"/>
    <property type="match status" value="1"/>
</dbReference>
<reference evidence="9 10" key="1">
    <citation type="submission" date="2011-05" db="EMBL/GenBank/DDBJ databases">
        <title>Whole genome sequence of Microlunatus phosphovorus NM-1.</title>
        <authorList>
            <person name="Hosoyama A."/>
            <person name="Sasaki K."/>
            <person name="Harada T."/>
            <person name="Igarashi R."/>
            <person name="Kawakoshi A."/>
            <person name="Sasagawa M."/>
            <person name="Fukada J."/>
            <person name="Nakamura S."/>
            <person name="Katano Y."/>
            <person name="Hanada S."/>
            <person name="Kamagata Y."/>
            <person name="Nakamura N."/>
            <person name="Yamazaki S."/>
            <person name="Fujita N."/>
        </authorList>
    </citation>
    <scope>NUCLEOTIDE SEQUENCE [LARGE SCALE GENOMIC DNA]</scope>
    <source>
        <strain evidence="10">ATCC 700054 / DSM 10555 / JCM 9379 / NBRC 101784 / NCIMB 13414 / VKM Ac-1990 / NM-1</strain>
    </source>
</reference>
<dbReference type="GO" id="GO:0006352">
    <property type="term" value="P:DNA-templated transcription initiation"/>
    <property type="evidence" value="ECO:0007669"/>
    <property type="project" value="InterPro"/>
</dbReference>
<dbReference type="eggNOG" id="COG1595">
    <property type="taxonomic scope" value="Bacteria"/>
</dbReference>
<sequence length="192" mass="21046">MDSQGAATTSDASGSAPGRPLLAAVPNPVEVSDEPLLFDDFYRNERRQVLGLAFVLTGSLSVAEDVTQDAFTAAFRHWRTVSGCDSPGAWVRRVACNRAASVVRRRLVEAKALVRLAKRTQTTIELDEGDEAFWQAVRRLPPRQAQAVALYYFADYSVREIAAVLDCSEGTVKTHLSRGRAAAARHLRLEDS</sequence>
<dbReference type="Pfam" id="PF08281">
    <property type="entry name" value="Sigma70_r4_2"/>
    <property type="match status" value="1"/>
</dbReference>
<dbReference type="KEGG" id="mph:MLP_24830"/>
<dbReference type="InterPro" id="IPR013325">
    <property type="entry name" value="RNA_pol_sigma_r2"/>
</dbReference>
<evidence type="ECO:0000313" key="9">
    <source>
        <dbReference type="EMBL" id="BAK35497.1"/>
    </source>
</evidence>
<dbReference type="NCBIfam" id="TIGR02937">
    <property type="entry name" value="sigma70-ECF"/>
    <property type="match status" value="1"/>
</dbReference>
<dbReference type="GO" id="GO:0003677">
    <property type="term" value="F:DNA binding"/>
    <property type="evidence" value="ECO:0007669"/>
    <property type="project" value="UniProtKB-KW"/>
</dbReference>
<evidence type="ECO:0000256" key="6">
    <source>
        <dbReference type="SAM" id="MobiDB-lite"/>
    </source>
</evidence>
<keyword evidence="3" id="KW-0731">Sigma factor</keyword>
<evidence type="ECO:0000256" key="2">
    <source>
        <dbReference type="ARBA" id="ARBA00023015"/>
    </source>
</evidence>
<feature type="domain" description="RNA polymerase sigma factor 70 region 4 type 2" evidence="8">
    <location>
        <begin position="131"/>
        <end position="181"/>
    </location>
</feature>
<dbReference type="InterPro" id="IPR014284">
    <property type="entry name" value="RNA_pol_sigma-70_dom"/>
</dbReference>
<evidence type="ECO:0000259" key="8">
    <source>
        <dbReference type="Pfam" id="PF08281"/>
    </source>
</evidence>